<evidence type="ECO:0000259" key="5">
    <source>
        <dbReference type="Pfam" id="PF25917"/>
    </source>
</evidence>
<dbReference type="Pfam" id="PF25917">
    <property type="entry name" value="BSH_RND"/>
    <property type="match status" value="1"/>
</dbReference>
<dbReference type="Gene3D" id="2.40.50.100">
    <property type="match status" value="1"/>
</dbReference>
<dbReference type="EMBL" id="CP009122">
    <property type="protein sequence ID" value="AJA07031.1"/>
    <property type="molecule type" value="Genomic_DNA"/>
</dbReference>
<evidence type="ECO:0000313" key="8">
    <source>
        <dbReference type="EMBL" id="AJA07031.1"/>
    </source>
</evidence>
<dbReference type="AlphaFoldDB" id="A0A0A7PAC5"/>
<evidence type="ECO:0000256" key="3">
    <source>
        <dbReference type="SAM" id="Phobius"/>
    </source>
</evidence>
<dbReference type="InterPro" id="IPR058627">
    <property type="entry name" value="MdtA-like_C"/>
</dbReference>
<name>A0A0A7PAC5_9SPHN</name>
<dbReference type="Proteomes" id="UP000030907">
    <property type="component" value="Chromosome"/>
</dbReference>
<evidence type="ECO:0000256" key="2">
    <source>
        <dbReference type="ARBA" id="ARBA00009477"/>
    </source>
</evidence>
<dbReference type="Pfam" id="PF25967">
    <property type="entry name" value="RND-MFP_C"/>
    <property type="match status" value="1"/>
</dbReference>
<dbReference type="NCBIfam" id="TIGR01730">
    <property type="entry name" value="RND_mfp"/>
    <property type="match status" value="1"/>
</dbReference>
<accession>A0A0A7PAC5</accession>
<keyword evidence="3" id="KW-1133">Transmembrane helix</keyword>
<dbReference type="FunFam" id="2.40.420.20:FF:000001">
    <property type="entry name" value="Efflux RND transporter periplasmic adaptor subunit"/>
    <property type="match status" value="1"/>
</dbReference>
<dbReference type="Pfam" id="PF25876">
    <property type="entry name" value="HH_MFP_RND"/>
    <property type="match status" value="1"/>
</dbReference>
<keyword evidence="3" id="KW-0472">Membrane</keyword>
<dbReference type="GO" id="GO:0022857">
    <property type="term" value="F:transmembrane transporter activity"/>
    <property type="evidence" value="ECO:0007669"/>
    <property type="project" value="InterPro"/>
</dbReference>
<dbReference type="PANTHER" id="PTHR30158:SF10">
    <property type="entry name" value="CATION EFFLUX PUMP"/>
    <property type="match status" value="1"/>
</dbReference>
<reference evidence="8 9" key="1">
    <citation type="journal article" date="2015" name="Int. J. Syst. Evol. Microbiol.">
        <title>Description of Sphingopyxis fribergensis sp. nov. - a soil bacterium with the ability to degrade styrene and phenylacetic acid.</title>
        <authorList>
            <person name="Oelschlagel M."/>
            <person name="Ruckert C."/>
            <person name="Kalinowski J."/>
            <person name="Schmidt G."/>
            <person name="Schlomann M."/>
            <person name="Tischler D."/>
        </authorList>
    </citation>
    <scope>NUCLEOTIDE SEQUENCE [LARGE SCALE GENOMIC DNA]</scope>
    <source>
        <strain evidence="8 9">Kp5.2</strain>
    </source>
</reference>
<evidence type="ECO:0000313" key="9">
    <source>
        <dbReference type="Proteomes" id="UP000030907"/>
    </source>
</evidence>
<dbReference type="GO" id="GO:0030313">
    <property type="term" value="C:cell envelope"/>
    <property type="evidence" value="ECO:0007669"/>
    <property type="project" value="UniProtKB-SubCell"/>
</dbReference>
<dbReference type="PANTHER" id="PTHR30158">
    <property type="entry name" value="ACRA/E-RELATED COMPONENT OF DRUG EFFLUX TRANSPORTER"/>
    <property type="match status" value="1"/>
</dbReference>
<evidence type="ECO:0000259" key="6">
    <source>
        <dbReference type="Pfam" id="PF25944"/>
    </source>
</evidence>
<dbReference type="GO" id="GO:0005886">
    <property type="term" value="C:plasma membrane"/>
    <property type="evidence" value="ECO:0007669"/>
    <property type="project" value="TreeGrafter"/>
</dbReference>
<protein>
    <submittedName>
        <fullName evidence="8">Putative efflux pump periplasmic linker protein</fullName>
    </submittedName>
</protein>
<keyword evidence="9" id="KW-1185">Reference proteome</keyword>
<feature type="domain" description="Multidrug resistance protein MdtA-like barrel-sandwich hybrid" evidence="5">
    <location>
        <begin position="90"/>
        <end position="231"/>
    </location>
</feature>
<gene>
    <name evidence="8" type="ORF">SKP52_00405</name>
</gene>
<dbReference type="Gene3D" id="2.40.420.20">
    <property type="match status" value="1"/>
</dbReference>
<proteinExistence type="inferred from homology"/>
<dbReference type="InterPro" id="IPR006143">
    <property type="entry name" value="RND_pump_MFP"/>
</dbReference>
<dbReference type="RefSeq" id="WP_039579221.1">
    <property type="nucleotide sequence ID" value="NZ_CP009122.1"/>
</dbReference>
<keyword evidence="3" id="KW-0812">Transmembrane</keyword>
<feature type="transmembrane region" description="Helical" evidence="3">
    <location>
        <begin position="33"/>
        <end position="50"/>
    </location>
</feature>
<dbReference type="Pfam" id="PF25944">
    <property type="entry name" value="Beta-barrel_RND"/>
    <property type="match status" value="1"/>
</dbReference>
<dbReference type="HOGENOM" id="CLU_018816_2_1_5"/>
<dbReference type="InterPro" id="IPR058626">
    <property type="entry name" value="MdtA-like_b-barrel"/>
</dbReference>
<dbReference type="STRING" id="1515612.SKP52_00405"/>
<feature type="domain" description="Multidrug resistance protein MdtA-like C-terminal permuted SH3" evidence="7">
    <location>
        <begin position="325"/>
        <end position="384"/>
    </location>
</feature>
<comment type="similarity">
    <text evidence="2">Belongs to the membrane fusion protein (MFP) (TC 8.A.1) family.</text>
</comment>
<feature type="domain" description="Multidrug resistance protein MdtA-like beta-barrel" evidence="6">
    <location>
        <begin position="238"/>
        <end position="320"/>
    </location>
</feature>
<evidence type="ECO:0000256" key="1">
    <source>
        <dbReference type="ARBA" id="ARBA00004196"/>
    </source>
</evidence>
<comment type="subcellular location">
    <subcellularLocation>
        <location evidence="1">Cell envelope</location>
    </subcellularLocation>
</comment>
<evidence type="ECO:0000259" key="4">
    <source>
        <dbReference type="Pfam" id="PF25876"/>
    </source>
</evidence>
<dbReference type="OrthoDB" id="9816569at2"/>
<sequence>MTVHTPIEKLDPADAKVRRELKTLLHPGRGRRAAWIGAFLVLVIGAWWLLRDGPPPAAAAPAPVLTVAVPIARDVTLWDEYIGRFEASKAVEVRPRVSGAITGIHFTDGQIVRQGQPLFTIDPRPYRAALAEARASAASARSDLALARLELDRAGRLVDIEAVSQSEIDRLRARVNAANAALAGADARIAARALDVEFTTVRAPLSGRISDRQIDAGNLVSAGDAGGTLLTTINALDPVYFTFQGSEALFLKTKREGGDKAAAVEVRLQDESDYRWKGQLDFTDNGLDPRSGTIRARASFRNPEMFLTPGMFGNMRLSTGQTARALLVPAAAVQTDQARKIVYVVGKDGMVAAKPVELGPEVDGLRVIRSGLAPTDQVVINGYQFARPGTKAVTKTGKIAAVAPPKGAAGAVEPVSAQATFAR</sequence>
<dbReference type="Gene3D" id="2.40.30.170">
    <property type="match status" value="1"/>
</dbReference>
<dbReference type="SUPFAM" id="SSF111369">
    <property type="entry name" value="HlyD-like secretion proteins"/>
    <property type="match status" value="1"/>
</dbReference>
<organism evidence="8 9">
    <name type="scientific">Sphingopyxis fribergensis</name>
    <dbReference type="NCBI Taxonomy" id="1515612"/>
    <lineage>
        <taxon>Bacteria</taxon>
        <taxon>Pseudomonadati</taxon>
        <taxon>Pseudomonadota</taxon>
        <taxon>Alphaproteobacteria</taxon>
        <taxon>Sphingomonadales</taxon>
        <taxon>Sphingomonadaceae</taxon>
        <taxon>Sphingopyxis</taxon>
    </lineage>
</organism>
<dbReference type="InterPro" id="IPR058624">
    <property type="entry name" value="MdtA-like_HH"/>
</dbReference>
<feature type="domain" description="Multidrug resistance protein MdtA-like alpha-helical hairpin" evidence="4">
    <location>
        <begin position="130"/>
        <end position="196"/>
    </location>
</feature>
<evidence type="ECO:0000259" key="7">
    <source>
        <dbReference type="Pfam" id="PF25967"/>
    </source>
</evidence>
<dbReference type="Gene3D" id="1.10.287.470">
    <property type="entry name" value="Helix hairpin bin"/>
    <property type="match status" value="1"/>
</dbReference>
<dbReference type="KEGG" id="sphk:SKP52_00405"/>
<dbReference type="InterPro" id="IPR058625">
    <property type="entry name" value="MdtA-like_BSH"/>
</dbReference>
<dbReference type="GO" id="GO:0046677">
    <property type="term" value="P:response to antibiotic"/>
    <property type="evidence" value="ECO:0007669"/>
    <property type="project" value="TreeGrafter"/>
</dbReference>